<dbReference type="SUPFAM" id="SSF56672">
    <property type="entry name" value="DNA/RNA polymerases"/>
    <property type="match status" value="1"/>
</dbReference>
<dbReference type="EMBL" id="CAKKLH010000330">
    <property type="protein sequence ID" value="CAH0112717.1"/>
    <property type="molecule type" value="Genomic_DNA"/>
</dbReference>
<evidence type="ECO:0000256" key="6">
    <source>
        <dbReference type="ARBA" id="ARBA00022801"/>
    </source>
</evidence>
<gene>
    <name evidence="10" type="ORF">DGAL_LOCUS16492</name>
</gene>
<dbReference type="AlphaFoldDB" id="A0A8J2S0Z0"/>
<dbReference type="Pfam" id="PF17917">
    <property type="entry name" value="RT_RNaseH"/>
    <property type="match status" value="1"/>
</dbReference>
<dbReference type="EC" id="2.7.7.49" evidence="1"/>
<dbReference type="Gene3D" id="3.30.420.10">
    <property type="entry name" value="Ribonuclease H-like superfamily/Ribonuclease H"/>
    <property type="match status" value="2"/>
</dbReference>
<dbReference type="Pfam" id="PF00078">
    <property type="entry name" value="RVT_1"/>
    <property type="match status" value="1"/>
</dbReference>
<keyword evidence="7" id="KW-0695">RNA-directed DNA polymerase</keyword>
<keyword evidence="11" id="KW-1185">Reference proteome</keyword>
<evidence type="ECO:0000256" key="5">
    <source>
        <dbReference type="ARBA" id="ARBA00022759"/>
    </source>
</evidence>
<dbReference type="GO" id="GO:0016787">
    <property type="term" value="F:hydrolase activity"/>
    <property type="evidence" value="ECO:0007669"/>
    <property type="project" value="UniProtKB-KW"/>
</dbReference>
<evidence type="ECO:0000313" key="11">
    <source>
        <dbReference type="Proteomes" id="UP000789390"/>
    </source>
</evidence>
<evidence type="ECO:0000256" key="3">
    <source>
        <dbReference type="ARBA" id="ARBA00022695"/>
    </source>
</evidence>
<keyword evidence="3" id="KW-0548">Nucleotidyltransferase</keyword>
<dbReference type="InterPro" id="IPR036397">
    <property type="entry name" value="RNaseH_sf"/>
</dbReference>
<dbReference type="PROSITE" id="PS50994">
    <property type="entry name" value="INTEGRASE"/>
    <property type="match status" value="1"/>
</dbReference>
<dbReference type="PANTHER" id="PTHR37984:SF5">
    <property type="entry name" value="PROTEIN NYNRIN-LIKE"/>
    <property type="match status" value="1"/>
</dbReference>
<keyword evidence="6" id="KW-0378">Hydrolase</keyword>
<name>A0A8J2S0Z0_9CRUS</name>
<evidence type="ECO:0000256" key="1">
    <source>
        <dbReference type="ARBA" id="ARBA00012493"/>
    </source>
</evidence>
<dbReference type="InterPro" id="IPR041588">
    <property type="entry name" value="Integrase_H2C2"/>
</dbReference>
<dbReference type="GO" id="GO:0003964">
    <property type="term" value="F:RNA-directed DNA polymerase activity"/>
    <property type="evidence" value="ECO:0007669"/>
    <property type="project" value="UniProtKB-KW"/>
</dbReference>
<dbReference type="InterPro" id="IPR012337">
    <property type="entry name" value="RNaseH-like_sf"/>
</dbReference>
<dbReference type="CDD" id="cd01647">
    <property type="entry name" value="RT_LTR"/>
    <property type="match status" value="1"/>
</dbReference>
<dbReference type="GO" id="GO:0042575">
    <property type="term" value="C:DNA polymerase complex"/>
    <property type="evidence" value="ECO:0007669"/>
    <property type="project" value="UniProtKB-ARBA"/>
</dbReference>
<evidence type="ECO:0000259" key="9">
    <source>
        <dbReference type="PROSITE" id="PS50994"/>
    </source>
</evidence>
<comment type="caution">
    <text evidence="10">The sequence shown here is derived from an EMBL/GenBank/DDBJ whole genome shotgun (WGS) entry which is preliminary data.</text>
</comment>
<feature type="domain" description="Integrase catalytic" evidence="9">
    <location>
        <begin position="536"/>
        <end position="601"/>
    </location>
</feature>
<dbReference type="CDD" id="cd09274">
    <property type="entry name" value="RNase_HI_RT_Ty3"/>
    <property type="match status" value="1"/>
</dbReference>
<dbReference type="Gene3D" id="3.30.70.270">
    <property type="match status" value="2"/>
</dbReference>
<evidence type="ECO:0000256" key="2">
    <source>
        <dbReference type="ARBA" id="ARBA00022679"/>
    </source>
</evidence>
<dbReference type="Gene3D" id="3.10.10.10">
    <property type="entry name" value="HIV Type 1 Reverse Transcriptase, subunit A, domain 1"/>
    <property type="match status" value="1"/>
</dbReference>
<dbReference type="OrthoDB" id="6380665at2759"/>
<dbReference type="SUPFAM" id="SSF53098">
    <property type="entry name" value="Ribonuclease H-like"/>
    <property type="match status" value="1"/>
</dbReference>
<sequence>MEILPRLPPFDEFEITIFSVYPMPNIDRTLSRLHGAKIFSVMDLESGYWQIPMRIEDREKTAFVKADGTFHFLVMPFGLCTAQATFQRTMDMALQKANLKLKLPKCRFGESAITALGHRINADGIKPDPEKIDAVARFPLPSPTAKRAEKVKLIKSYLDLCSYYRRHMPGFAEIAKPLFDLTKEKTLFIWTTAHQTSFDKLKELLSKPATLAYPPRLAKIFVRADPNTEFEIHPDACGYGVGAVLLQKQAGIERPLAFASRLMTPSERNFSITEKECLALVWVVKKFRQFIWVCPTKIVTDHHALYWLQSKSDLAGRLARRGPGTQQMIKRPPANHNRHPPRRSHMPADPGNRNELQEGQQREWAYVFKNQEAGRETTNYTIENGLLYRMQIPGEGEEEIELRLCIPQDFRTAILQACHDDTTAGHLGENRTYDKVAQRYFWNGIFRDVERYVKACPDCQSRKKGRYQKPPGFLEVSQVEKPWVRVGMDILGPFLKSQAGNRYIVVAVDYVTKWAEAAALPFAGAQQVADFFLNETTTAYHPQANGLVERLNHTLADMLSMYVSQEHTDWDVTLPFVRFTYNTSKQESTGKSPFYLMQGRHPVLPIDAICGADPDPKQLVRVESSPSKYLAGKNQFFPGIFHQF</sequence>
<dbReference type="GO" id="GO:0004519">
    <property type="term" value="F:endonuclease activity"/>
    <property type="evidence" value="ECO:0007669"/>
    <property type="project" value="UniProtKB-KW"/>
</dbReference>
<evidence type="ECO:0000256" key="7">
    <source>
        <dbReference type="ARBA" id="ARBA00022918"/>
    </source>
</evidence>
<feature type="region of interest" description="Disordered" evidence="8">
    <location>
        <begin position="321"/>
        <end position="356"/>
    </location>
</feature>
<dbReference type="InterPro" id="IPR041373">
    <property type="entry name" value="RT_RNaseH"/>
</dbReference>
<dbReference type="InterPro" id="IPR001584">
    <property type="entry name" value="Integrase_cat-core"/>
</dbReference>
<dbReference type="Gene3D" id="3.10.20.370">
    <property type="match status" value="1"/>
</dbReference>
<dbReference type="GO" id="GO:0015074">
    <property type="term" value="P:DNA integration"/>
    <property type="evidence" value="ECO:0007669"/>
    <property type="project" value="InterPro"/>
</dbReference>
<dbReference type="Proteomes" id="UP000789390">
    <property type="component" value="Unassembled WGS sequence"/>
</dbReference>
<dbReference type="InterPro" id="IPR043502">
    <property type="entry name" value="DNA/RNA_pol_sf"/>
</dbReference>
<evidence type="ECO:0000256" key="8">
    <source>
        <dbReference type="SAM" id="MobiDB-lite"/>
    </source>
</evidence>
<evidence type="ECO:0000256" key="4">
    <source>
        <dbReference type="ARBA" id="ARBA00022722"/>
    </source>
</evidence>
<proteinExistence type="predicted"/>
<dbReference type="GO" id="GO:0003676">
    <property type="term" value="F:nucleic acid binding"/>
    <property type="evidence" value="ECO:0007669"/>
    <property type="project" value="InterPro"/>
</dbReference>
<dbReference type="Pfam" id="PF17921">
    <property type="entry name" value="Integrase_H2C2"/>
    <property type="match status" value="1"/>
</dbReference>
<dbReference type="FunFam" id="3.10.20.370:FF:000001">
    <property type="entry name" value="Retrovirus-related Pol polyprotein from transposon 17.6-like protein"/>
    <property type="match status" value="1"/>
</dbReference>
<keyword evidence="4" id="KW-0540">Nuclease</keyword>
<evidence type="ECO:0000313" key="10">
    <source>
        <dbReference type="EMBL" id="CAH0112717.1"/>
    </source>
</evidence>
<dbReference type="PANTHER" id="PTHR37984">
    <property type="entry name" value="PROTEIN CBG26694"/>
    <property type="match status" value="1"/>
</dbReference>
<accession>A0A8J2S0Z0</accession>
<keyword evidence="2" id="KW-0808">Transferase</keyword>
<protein>
    <recommendedName>
        <fullName evidence="1">RNA-directed DNA polymerase</fullName>
        <ecNumber evidence="1">2.7.7.49</ecNumber>
    </recommendedName>
</protein>
<feature type="compositionally biased region" description="Basic residues" evidence="8">
    <location>
        <begin position="336"/>
        <end position="345"/>
    </location>
</feature>
<dbReference type="InterPro" id="IPR000477">
    <property type="entry name" value="RT_dom"/>
</dbReference>
<dbReference type="FunFam" id="1.10.340.70:FF:000001">
    <property type="entry name" value="Retrovirus-related Pol polyprotein from transposon gypsy-like Protein"/>
    <property type="match status" value="1"/>
</dbReference>
<dbReference type="InterPro" id="IPR043128">
    <property type="entry name" value="Rev_trsase/Diguanyl_cyclase"/>
</dbReference>
<dbReference type="InterPro" id="IPR050951">
    <property type="entry name" value="Retrovirus_Pol_polyprotein"/>
</dbReference>
<reference evidence="10" key="1">
    <citation type="submission" date="2021-11" db="EMBL/GenBank/DDBJ databases">
        <authorList>
            <person name="Schell T."/>
        </authorList>
    </citation>
    <scope>NUCLEOTIDE SEQUENCE</scope>
    <source>
        <strain evidence="10">M5</strain>
    </source>
</reference>
<keyword evidence="5" id="KW-0255">Endonuclease</keyword>
<organism evidence="10 11">
    <name type="scientific">Daphnia galeata</name>
    <dbReference type="NCBI Taxonomy" id="27404"/>
    <lineage>
        <taxon>Eukaryota</taxon>
        <taxon>Metazoa</taxon>
        <taxon>Ecdysozoa</taxon>
        <taxon>Arthropoda</taxon>
        <taxon>Crustacea</taxon>
        <taxon>Branchiopoda</taxon>
        <taxon>Diplostraca</taxon>
        <taxon>Cladocera</taxon>
        <taxon>Anomopoda</taxon>
        <taxon>Daphniidae</taxon>
        <taxon>Daphnia</taxon>
    </lineage>
</organism>
<dbReference type="Gene3D" id="1.10.340.70">
    <property type="match status" value="1"/>
</dbReference>